<sequence length="314" mass="33336">MPKSALFFLLLSLPAFSHALTNPRDHPPSPFNRRSSRNVPSQGFYDPTDNGGSFLTKVNGTSPPGLHEPINAIILGTSDDTVLVDQQIDGGLRNYFVSFGFSGECLGQHEGNDQGADLGDGNGTKNETGVIRWNYGDPTVGTCQETIQGGNHFRYWVQDGSQANSGAIFLAVSYELPAKLQHDIIFQGYNLGRDWLVGNATAQSQIVPTTNLTNTTTFSGQTSANGYVYQTDVSYASGFLVNGSEGINHFLSVGANGTNAVDGLVALLNVKVLTKPSGATSSSASHGPRPLEWPLSITLLIGVFAAISTMATFS</sequence>
<evidence type="ECO:0000256" key="2">
    <source>
        <dbReference type="SAM" id="SignalP"/>
    </source>
</evidence>
<proteinExistence type="predicted"/>
<keyword evidence="2" id="KW-0732">Signal</keyword>
<dbReference type="STRING" id="205917.A0A4Y9ZB44"/>
<evidence type="ECO:0000313" key="4">
    <source>
        <dbReference type="Proteomes" id="UP000298327"/>
    </source>
</evidence>
<gene>
    <name evidence="3" type="ORF">EVG20_g1931</name>
</gene>
<evidence type="ECO:0000313" key="3">
    <source>
        <dbReference type="EMBL" id="TFY71063.1"/>
    </source>
</evidence>
<dbReference type="OrthoDB" id="2310204at2759"/>
<dbReference type="Proteomes" id="UP000298327">
    <property type="component" value="Unassembled WGS sequence"/>
</dbReference>
<comment type="caution">
    <text evidence="3">The sequence shown here is derived from an EMBL/GenBank/DDBJ whole genome shotgun (WGS) entry which is preliminary data.</text>
</comment>
<evidence type="ECO:0000256" key="1">
    <source>
        <dbReference type="SAM" id="MobiDB-lite"/>
    </source>
</evidence>
<feature type="region of interest" description="Disordered" evidence="1">
    <location>
        <begin position="21"/>
        <end position="53"/>
    </location>
</feature>
<feature type="signal peptide" evidence="2">
    <location>
        <begin position="1"/>
        <end position="19"/>
    </location>
</feature>
<dbReference type="EMBL" id="SEOQ01000068">
    <property type="protein sequence ID" value="TFY71063.1"/>
    <property type="molecule type" value="Genomic_DNA"/>
</dbReference>
<feature type="chain" id="PRO_5021196182" description="Polysaccharide lyase family 14 protein" evidence="2">
    <location>
        <begin position="20"/>
        <end position="314"/>
    </location>
</feature>
<protein>
    <recommendedName>
        <fullName evidence="5">Polysaccharide lyase family 14 protein</fullName>
    </recommendedName>
</protein>
<keyword evidence="4" id="KW-1185">Reference proteome</keyword>
<name>A0A4Y9ZB44_9AGAM</name>
<organism evidence="3 4">
    <name type="scientific">Dentipellis fragilis</name>
    <dbReference type="NCBI Taxonomy" id="205917"/>
    <lineage>
        <taxon>Eukaryota</taxon>
        <taxon>Fungi</taxon>
        <taxon>Dikarya</taxon>
        <taxon>Basidiomycota</taxon>
        <taxon>Agaricomycotina</taxon>
        <taxon>Agaricomycetes</taxon>
        <taxon>Russulales</taxon>
        <taxon>Hericiaceae</taxon>
        <taxon>Dentipellis</taxon>
    </lineage>
</organism>
<accession>A0A4Y9ZB44</accession>
<evidence type="ECO:0008006" key="5">
    <source>
        <dbReference type="Google" id="ProtNLM"/>
    </source>
</evidence>
<reference evidence="3 4" key="1">
    <citation type="submission" date="2019-02" db="EMBL/GenBank/DDBJ databases">
        <title>Genome sequencing of the rare red list fungi Dentipellis fragilis.</title>
        <authorList>
            <person name="Buettner E."/>
            <person name="Kellner H."/>
        </authorList>
    </citation>
    <scope>NUCLEOTIDE SEQUENCE [LARGE SCALE GENOMIC DNA]</scope>
    <source>
        <strain evidence="3 4">DSM 105465</strain>
    </source>
</reference>
<dbReference type="AlphaFoldDB" id="A0A4Y9ZB44"/>